<dbReference type="Pfam" id="PF01979">
    <property type="entry name" value="Amidohydro_1"/>
    <property type="match status" value="1"/>
</dbReference>
<dbReference type="InterPro" id="IPR006680">
    <property type="entry name" value="Amidohydro-rel"/>
</dbReference>
<dbReference type="GeneID" id="69000775"/>
<dbReference type="Gene3D" id="3.20.20.140">
    <property type="entry name" value="Metal-dependent hydrolases"/>
    <property type="match status" value="2"/>
</dbReference>
<dbReference type="InterPro" id="IPR011059">
    <property type="entry name" value="Metal-dep_hydrolase_composite"/>
</dbReference>
<accession>A0A2A4FKF3</accession>
<reference evidence="4 5" key="1">
    <citation type="submission" date="2017-01" db="EMBL/GenBank/DDBJ databases">
        <title>Whole-Genome Shotgun Sequencing of Two beta-Proteobacterial Species in Search of the Bulgecin Biosynthetic Cluster.</title>
        <authorList>
            <person name="Horsman M.E."/>
            <person name="Marous D.R."/>
            <person name="Li R."/>
            <person name="Oliver R.A."/>
            <person name="Byun B."/>
            <person name="Emrich S.J."/>
            <person name="Boggess B."/>
            <person name="Townsend C.A."/>
            <person name="Mobashery S."/>
        </authorList>
    </citation>
    <scope>NUCLEOTIDE SEQUENCE [LARGE SCALE GENOMIC DNA]</scope>
    <source>
        <strain evidence="4 5">ATCC 31433</strain>
    </source>
</reference>
<evidence type="ECO:0000313" key="5">
    <source>
        <dbReference type="Proteomes" id="UP000217994"/>
    </source>
</evidence>
<name>A0A2A4FKF3_9BURK</name>
<proteinExistence type="inferred from homology"/>
<evidence type="ECO:0000256" key="1">
    <source>
        <dbReference type="ARBA" id="ARBA00006745"/>
    </source>
</evidence>
<dbReference type="GO" id="GO:0016810">
    <property type="term" value="F:hydrolase activity, acting on carbon-nitrogen (but not peptide) bonds"/>
    <property type="evidence" value="ECO:0007669"/>
    <property type="project" value="InterPro"/>
</dbReference>
<dbReference type="Proteomes" id="UP000217994">
    <property type="component" value="Unassembled WGS sequence"/>
</dbReference>
<dbReference type="RefSeq" id="WP_084908834.1">
    <property type="nucleotide sequence ID" value="NZ_CP020738.1"/>
</dbReference>
<feature type="domain" description="Amidohydrolase-related" evidence="3">
    <location>
        <begin position="218"/>
        <end position="393"/>
    </location>
</feature>
<gene>
    <name evidence="4" type="ORF">BZL54_07320</name>
</gene>
<keyword evidence="2" id="KW-0378">Hydrolase</keyword>
<protein>
    <recommendedName>
        <fullName evidence="3">Amidohydrolase-related domain-containing protein</fullName>
    </recommendedName>
</protein>
<comment type="caution">
    <text evidence="4">The sequence shown here is derived from an EMBL/GenBank/DDBJ whole genome shotgun (WGS) entry which is preliminary data.</text>
</comment>
<organism evidence="4 5">
    <name type="scientific">Burkholderia ubonensis subsp. mesacidophila</name>
    <dbReference type="NCBI Taxonomy" id="265293"/>
    <lineage>
        <taxon>Bacteria</taxon>
        <taxon>Pseudomonadati</taxon>
        <taxon>Pseudomonadota</taxon>
        <taxon>Betaproteobacteria</taxon>
        <taxon>Burkholderiales</taxon>
        <taxon>Burkholderiaceae</taxon>
        <taxon>Burkholderia</taxon>
        <taxon>Burkholderia cepacia complex</taxon>
    </lineage>
</organism>
<evidence type="ECO:0000313" key="4">
    <source>
        <dbReference type="EMBL" id="PCE33150.1"/>
    </source>
</evidence>
<dbReference type="SUPFAM" id="SSF51338">
    <property type="entry name" value="Composite domain of metallo-dependent hydrolases"/>
    <property type="match status" value="1"/>
</dbReference>
<evidence type="ECO:0000259" key="3">
    <source>
        <dbReference type="Pfam" id="PF01979"/>
    </source>
</evidence>
<dbReference type="SUPFAM" id="SSF51556">
    <property type="entry name" value="Metallo-dependent hydrolases"/>
    <property type="match status" value="1"/>
</dbReference>
<evidence type="ECO:0000256" key="2">
    <source>
        <dbReference type="ARBA" id="ARBA00022801"/>
    </source>
</evidence>
<dbReference type="PANTHER" id="PTHR43794:SF11">
    <property type="entry name" value="AMIDOHYDROLASE-RELATED DOMAIN-CONTAINING PROTEIN"/>
    <property type="match status" value="1"/>
</dbReference>
<dbReference type="AlphaFoldDB" id="A0A2A4FKF3"/>
<dbReference type="InterPro" id="IPR050287">
    <property type="entry name" value="MTA/SAH_deaminase"/>
</dbReference>
<dbReference type="EMBL" id="MTZU01000021">
    <property type="protein sequence ID" value="PCE33150.1"/>
    <property type="molecule type" value="Genomic_DNA"/>
</dbReference>
<sequence length="530" mass="57363">MAWFRVETSQDRFRRALAITPARLVLRGRVVTMDDAATVIPDGVVAIEDDKIVHTGPADQPLAATFESAPIVETGGTIYPGLFELHNHPAYNAIPLWSVSTRFPDRQVWRSAADYKRHVSSPAALLTHDPTSENAKAVVRFVECRALLGGVTTTQGLSLGTMASATVESYRGLVRNIELPDDPAWPSAVDQINDFGSQAEAEQKYGRMLTDPSHAFLMHVSEGTDENARSVFDYLERPDGSWLIGKNFIGIHCTALDKARIQVMRASGGLVWSPLSNFLLYGATTDIATFKEAGVPFALGSDWAPSGTKNLLGELKVAKAVSKQEGTIFSDLELVRSVTSRSASMVGWGSALGSIAAGKVADLLIVDTLDKDPYANLINATEKDIVAVLIGGRPRAGRASILDPQTAGVEQVHVAGQDLVLDLTVSPTHPLASMSFAEATKTLSYSLEHLPDLASRFSGDRALFAESQSLFVRLEMDEEYARELVTGVRPIGPGDVDPMELDPITSIDDSTFRQRILANPNLPEWLRAAL</sequence>
<dbReference type="InterPro" id="IPR032466">
    <property type="entry name" value="Metal_Hydrolase"/>
</dbReference>
<comment type="similarity">
    <text evidence="1">Belongs to the metallo-dependent hydrolases superfamily. ATZ/TRZ family.</text>
</comment>
<dbReference type="PANTHER" id="PTHR43794">
    <property type="entry name" value="AMINOHYDROLASE SSNA-RELATED"/>
    <property type="match status" value="1"/>
</dbReference>
<dbReference type="Gene3D" id="2.30.40.10">
    <property type="entry name" value="Urease, subunit C, domain 1"/>
    <property type="match status" value="2"/>
</dbReference>